<name>A0A836A0M7_SHEEP</name>
<gene>
    <name evidence="1" type="ORF">JEQ12_018227</name>
</gene>
<organism evidence="1 2">
    <name type="scientific">Ovis aries</name>
    <name type="common">Sheep</name>
    <dbReference type="NCBI Taxonomy" id="9940"/>
    <lineage>
        <taxon>Eukaryota</taxon>
        <taxon>Metazoa</taxon>
        <taxon>Chordata</taxon>
        <taxon>Craniata</taxon>
        <taxon>Vertebrata</taxon>
        <taxon>Euteleostomi</taxon>
        <taxon>Mammalia</taxon>
        <taxon>Eutheria</taxon>
        <taxon>Laurasiatheria</taxon>
        <taxon>Artiodactyla</taxon>
        <taxon>Ruminantia</taxon>
        <taxon>Pecora</taxon>
        <taxon>Bovidae</taxon>
        <taxon>Caprinae</taxon>
        <taxon>Ovis</taxon>
    </lineage>
</organism>
<evidence type="ECO:0000313" key="1">
    <source>
        <dbReference type="EMBL" id="KAG5206654.1"/>
    </source>
</evidence>
<accession>A0A836A0M7</accession>
<dbReference type="Proteomes" id="UP000664991">
    <property type="component" value="Unassembled WGS sequence"/>
</dbReference>
<sequence>MPPGMTARPLRFLRSSARPHTFLHLVLLRVVSIDRNSDHSRDHTRIPSLSKSGNVLRLLGTSIPIERET</sequence>
<comment type="caution">
    <text evidence="1">The sequence shown here is derived from an EMBL/GenBank/DDBJ whole genome shotgun (WGS) entry which is preliminary data.</text>
</comment>
<protein>
    <submittedName>
        <fullName evidence="1">Uncharacterized protein</fullName>
    </submittedName>
</protein>
<reference evidence="1 2" key="1">
    <citation type="submission" date="2020-12" db="EMBL/GenBank/DDBJ databases">
        <title>De novo assembly of Tibetan sheep genome.</title>
        <authorList>
            <person name="Li X."/>
        </authorList>
    </citation>
    <scope>NUCLEOTIDE SEQUENCE [LARGE SCALE GENOMIC DNA]</scope>
    <source>
        <tissue evidence="1">Heart</tissue>
    </source>
</reference>
<evidence type="ECO:0000313" key="2">
    <source>
        <dbReference type="Proteomes" id="UP000664991"/>
    </source>
</evidence>
<dbReference type="EMBL" id="JAEMGP010000007">
    <property type="protein sequence ID" value="KAG5206654.1"/>
    <property type="molecule type" value="Genomic_DNA"/>
</dbReference>
<proteinExistence type="predicted"/>
<dbReference type="AlphaFoldDB" id="A0A836A0M7"/>